<dbReference type="NCBIfam" id="TIGR04183">
    <property type="entry name" value="Por_Secre_tail"/>
    <property type="match status" value="1"/>
</dbReference>
<name>A0ABW5K424_9FLAO</name>
<evidence type="ECO:0000256" key="2">
    <source>
        <dbReference type="SAM" id="SignalP"/>
    </source>
</evidence>
<dbReference type="EMBL" id="JBHULM010000012">
    <property type="protein sequence ID" value="MFD2543667.1"/>
    <property type="molecule type" value="Genomic_DNA"/>
</dbReference>
<dbReference type="SMART" id="SM00089">
    <property type="entry name" value="PKD"/>
    <property type="match status" value="5"/>
</dbReference>
<evidence type="ECO:0000259" key="3">
    <source>
        <dbReference type="SMART" id="SM00089"/>
    </source>
</evidence>
<dbReference type="InterPro" id="IPR026444">
    <property type="entry name" value="Secre_tail"/>
</dbReference>
<evidence type="ECO:0000313" key="5">
    <source>
        <dbReference type="Proteomes" id="UP001597467"/>
    </source>
</evidence>
<feature type="domain" description="PKD/Chitinase" evidence="3">
    <location>
        <begin position="410"/>
        <end position="487"/>
    </location>
</feature>
<dbReference type="InterPro" id="IPR022409">
    <property type="entry name" value="PKD/Chitinase_dom"/>
</dbReference>
<gene>
    <name evidence="4" type="ORF">ACFSSB_15140</name>
</gene>
<feature type="domain" description="PKD/Chitinase" evidence="3">
    <location>
        <begin position="166"/>
        <end position="243"/>
    </location>
</feature>
<accession>A0ABW5K424</accession>
<dbReference type="Pfam" id="PF18962">
    <property type="entry name" value="Por_Secre_tail"/>
    <property type="match status" value="1"/>
</dbReference>
<feature type="domain" description="PKD/Chitinase" evidence="3">
    <location>
        <begin position="654"/>
        <end position="731"/>
    </location>
</feature>
<feature type="domain" description="PKD/Chitinase" evidence="3">
    <location>
        <begin position="532"/>
        <end position="609"/>
    </location>
</feature>
<dbReference type="Proteomes" id="UP001597467">
    <property type="component" value="Unassembled WGS sequence"/>
</dbReference>
<protein>
    <submittedName>
        <fullName evidence="4">T9SS type A sorting domain-containing protein</fullName>
    </submittedName>
</protein>
<feature type="chain" id="PRO_5045340288" evidence="2">
    <location>
        <begin position="30"/>
        <end position="1013"/>
    </location>
</feature>
<keyword evidence="5" id="KW-1185">Reference proteome</keyword>
<organism evidence="4 5">
    <name type="scientific">Lacinutrix gracilariae</name>
    <dbReference type="NCBI Taxonomy" id="1747198"/>
    <lineage>
        <taxon>Bacteria</taxon>
        <taxon>Pseudomonadati</taxon>
        <taxon>Bacteroidota</taxon>
        <taxon>Flavobacteriia</taxon>
        <taxon>Flavobacteriales</taxon>
        <taxon>Flavobacteriaceae</taxon>
        <taxon>Lacinutrix</taxon>
    </lineage>
</organism>
<feature type="domain" description="PKD/Chitinase" evidence="3">
    <location>
        <begin position="288"/>
        <end position="365"/>
    </location>
</feature>
<proteinExistence type="predicted"/>
<evidence type="ECO:0000313" key="4">
    <source>
        <dbReference type="EMBL" id="MFD2543667.1"/>
    </source>
</evidence>
<keyword evidence="1 2" id="KW-0732">Signal</keyword>
<feature type="signal peptide" evidence="2">
    <location>
        <begin position="1"/>
        <end position="29"/>
    </location>
</feature>
<sequence length="1013" mass="105518">MKAKLINRNSRLQNLLFILTLFFSITSFSQSNNCEAYAGTLTANDELVTIMDGTATISATPNGDMFVPDDFMVIYGLTQGEELLLLAGSHTPEFQVTEPGNYTIHTLVYNPDTANLGLINLGSTTGFDVNAYLIQGGGMICASLDVAGAAIAVMSCDASAGTLTADMDMVYLADGAAMLSATANGDANIPEGYEALYVLTEGEGLVIQNVAATPNFEVAAAGNYTIHTLVYNAETLDLSIVVPGTTTGFDVNGLLLQGGGMICASLDVAGAAIAVMSCDASAGTLTADMDMVYLADGAAMLSATANGDATIPQGYETLYVLTEGEGLVIQNVGATPSFEVTAAGNYTIHTLVYNAETLDLSIVVPGTTTGFDVNGLLLQGGGMICASLDVAGAAIAVMSCDASAGTLTADMDMVYLADGAAMLSATANGDATIPQGYEALYVLTEGEGLVIQNVAATPNFEVTAAGNYTIHTLVYNVETLDLSIVVPGTTTGFDVNGLLLQGGGMICASLDVAGAAISVMSCDASAGTLTADMDMVYLADGAAMLSATANGDANIPQGYEALYVLTAGEGLVIQNVAATPNFEVTAAGNYTIHTLVYNAETLDLSIVVPGTTTGFDVNGLLLQGGGMICASLDVAGAAIAVMSCDASAGTLTADMDMVYLADGAAMLTATVNGDANIPEGYEALYVLTEGEGLVIQNVAATPNFEVTAAGNYTIHTLVYNAETLDLSIVVPGTTTGFDVNGLLLQGGGMICASLDVAGAAIVVSAMDVCLASSGTMYSSSPISCLSSGQATINAMQNEAANIPEGYQQLFVLTEAFSLTIIGVSATPEFDVTNSGFYRIHSLVYRPDTLDLSVVVPGTTTGFDVLNIISDNNICASLDVHGAINLVISNRWFCYFFNYYHRTGVSDDKTVNNFVNTYNSFESFKKDFIENNTEIKMYPNPVRDNLNMDIVLFDNEVMHYTLLDMSGRQISNGTINTANDGKEKLNVSALQNGMYLMRLQSDYRTVVKKIQVNK</sequence>
<comment type="caution">
    <text evidence="4">The sequence shown here is derived from an EMBL/GenBank/DDBJ whole genome shotgun (WGS) entry which is preliminary data.</text>
</comment>
<evidence type="ECO:0000256" key="1">
    <source>
        <dbReference type="ARBA" id="ARBA00022729"/>
    </source>
</evidence>
<reference evidence="5" key="1">
    <citation type="journal article" date="2019" name="Int. J. Syst. Evol. Microbiol.">
        <title>The Global Catalogue of Microorganisms (GCM) 10K type strain sequencing project: providing services to taxonomists for standard genome sequencing and annotation.</title>
        <authorList>
            <consortium name="The Broad Institute Genomics Platform"/>
            <consortium name="The Broad Institute Genome Sequencing Center for Infectious Disease"/>
            <person name="Wu L."/>
            <person name="Ma J."/>
        </authorList>
    </citation>
    <scope>NUCLEOTIDE SEQUENCE [LARGE SCALE GENOMIC DNA]</scope>
    <source>
        <strain evidence="5">KCTC 42808</strain>
    </source>
</reference>
<dbReference type="RefSeq" id="WP_379905800.1">
    <property type="nucleotide sequence ID" value="NZ_JBHULM010000012.1"/>
</dbReference>